<name>A0ABR8KA21_9NOSO</name>
<dbReference type="SUPFAM" id="SSF48452">
    <property type="entry name" value="TPR-like"/>
    <property type="match status" value="1"/>
</dbReference>
<comment type="caution">
    <text evidence="2">The sequence shown here is derived from an EMBL/GenBank/DDBJ whole genome shotgun (WGS) entry which is preliminary data.</text>
</comment>
<dbReference type="Gene3D" id="1.10.10.10">
    <property type="entry name" value="Winged helix-like DNA-binding domain superfamily/Winged helix DNA-binding domain"/>
    <property type="match status" value="1"/>
</dbReference>
<dbReference type="Proteomes" id="UP000637383">
    <property type="component" value="Unassembled WGS sequence"/>
</dbReference>
<dbReference type="SUPFAM" id="SSF46785">
    <property type="entry name" value="Winged helix' DNA-binding domain"/>
    <property type="match status" value="1"/>
</dbReference>
<feature type="repeat" description="TPR" evidence="1">
    <location>
        <begin position="103"/>
        <end position="136"/>
    </location>
</feature>
<evidence type="ECO:0000313" key="2">
    <source>
        <dbReference type="EMBL" id="MBD2735674.1"/>
    </source>
</evidence>
<evidence type="ECO:0008006" key="4">
    <source>
        <dbReference type="Google" id="ProtNLM"/>
    </source>
</evidence>
<gene>
    <name evidence="2" type="ORF">H6H03_17530</name>
</gene>
<keyword evidence="3" id="KW-1185">Reference proteome</keyword>
<dbReference type="InterPro" id="IPR036388">
    <property type="entry name" value="WH-like_DNA-bd_sf"/>
</dbReference>
<protein>
    <recommendedName>
        <fullName evidence="4">Helix-turn-helix domain-containing protein</fullName>
    </recommendedName>
</protein>
<dbReference type="EMBL" id="JACJTU010000015">
    <property type="protein sequence ID" value="MBD2735674.1"/>
    <property type="molecule type" value="Genomic_DNA"/>
</dbReference>
<organism evidence="2 3">
    <name type="scientific">Nostoc paludosum FACHB-159</name>
    <dbReference type="NCBI Taxonomy" id="2692908"/>
    <lineage>
        <taxon>Bacteria</taxon>
        <taxon>Bacillati</taxon>
        <taxon>Cyanobacteriota</taxon>
        <taxon>Cyanophyceae</taxon>
        <taxon>Nostocales</taxon>
        <taxon>Nostocaceae</taxon>
        <taxon>Nostoc</taxon>
    </lineage>
</organism>
<sequence>MTNTGTKPIRPITVDIDLDLYGLDPYEFRIYAHIARRGDCYSNLKTMGAICNMSVRQAQYALKKLKDKNLITQKKRKGTTDLYQITDKSSWKQPNYNNELDNALEYFNRALIRRELKDYQGAFQDFQKSVELFEEELLQLGKHSTRKQKDIQDARKELIKTQEKIN</sequence>
<proteinExistence type="predicted"/>
<keyword evidence="1" id="KW-0802">TPR repeat</keyword>
<dbReference type="Gene3D" id="1.25.40.10">
    <property type="entry name" value="Tetratricopeptide repeat domain"/>
    <property type="match status" value="1"/>
</dbReference>
<evidence type="ECO:0000256" key="1">
    <source>
        <dbReference type="PROSITE-ProRule" id="PRU00339"/>
    </source>
</evidence>
<reference evidence="2 3" key="1">
    <citation type="journal article" date="2020" name="ISME J.">
        <title>Comparative genomics reveals insights into cyanobacterial evolution and habitat adaptation.</title>
        <authorList>
            <person name="Chen M.Y."/>
            <person name="Teng W.K."/>
            <person name="Zhao L."/>
            <person name="Hu C.X."/>
            <person name="Zhou Y.K."/>
            <person name="Han B.P."/>
            <person name="Song L.R."/>
            <person name="Shu W.S."/>
        </authorList>
    </citation>
    <scope>NUCLEOTIDE SEQUENCE [LARGE SCALE GENOMIC DNA]</scope>
    <source>
        <strain evidence="2 3">FACHB-159</strain>
    </source>
</reference>
<dbReference type="InterPro" id="IPR019734">
    <property type="entry name" value="TPR_rpt"/>
</dbReference>
<dbReference type="InterPro" id="IPR011990">
    <property type="entry name" value="TPR-like_helical_dom_sf"/>
</dbReference>
<evidence type="ECO:0000313" key="3">
    <source>
        <dbReference type="Proteomes" id="UP000637383"/>
    </source>
</evidence>
<dbReference type="PROSITE" id="PS50005">
    <property type="entry name" value="TPR"/>
    <property type="match status" value="1"/>
</dbReference>
<dbReference type="InterPro" id="IPR036390">
    <property type="entry name" value="WH_DNA-bd_sf"/>
</dbReference>
<dbReference type="RefSeq" id="WP_190956318.1">
    <property type="nucleotide sequence ID" value="NZ_JACJTU010000015.1"/>
</dbReference>
<accession>A0ABR8KA21</accession>